<organism evidence="1 2">
    <name type="scientific">Dermacentor silvarum</name>
    <name type="common">Tick</name>
    <dbReference type="NCBI Taxonomy" id="543639"/>
    <lineage>
        <taxon>Eukaryota</taxon>
        <taxon>Metazoa</taxon>
        <taxon>Ecdysozoa</taxon>
        <taxon>Arthropoda</taxon>
        <taxon>Chelicerata</taxon>
        <taxon>Arachnida</taxon>
        <taxon>Acari</taxon>
        <taxon>Parasitiformes</taxon>
        <taxon>Ixodida</taxon>
        <taxon>Ixodoidea</taxon>
        <taxon>Ixodidae</taxon>
        <taxon>Rhipicephalinae</taxon>
        <taxon>Dermacentor</taxon>
    </lineage>
</organism>
<accession>A0ACB8DFQ6</accession>
<dbReference type="EMBL" id="CM023471">
    <property type="protein sequence ID" value="KAH7966962.1"/>
    <property type="molecule type" value="Genomic_DNA"/>
</dbReference>
<reference evidence="1" key="1">
    <citation type="submission" date="2020-05" db="EMBL/GenBank/DDBJ databases">
        <title>Large-scale comparative analyses of tick genomes elucidate their genetic diversity and vector capacities.</title>
        <authorList>
            <person name="Jia N."/>
            <person name="Wang J."/>
            <person name="Shi W."/>
            <person name="Du L."/>
            <person name="Sun Y."/>
            <person name="Zhan W."/>
            <person name="Jiang J."/>
            <person name="Wang Q."/>
            <person name="Zhang B."/>
            <person name="Ji P."/>
            <person name="Sakyi L.B."/>
            <person name="Cui X."/>
            <person name="Yuan T."/>
            <person name="Jiang B."/>
            <person name="Yang W."/>
            <person name="Lam T.T.-Y."/>
            <person name="Chang Q."/>
            <person name="Ding S."/>
            <person name="Wang X."/>
            <person name="Zhu J."/>
            <person name="Ruan X."/>
            <person name="Zhao L."/>
            <person name="Wei J."/>
            <person name="Que T."/>
            <person name="Du C."/>
            <person name="Cheng J."/>
            <person name="Dai P."/>
            <person name="Han X."/>
            <person name="Huang E."/>
            <person name="Gao Y."/>
            <person name="Liu J."/>
            <person name="Shao H."/>
            <person name="Ye R."/>
            <person name="Li L."/>
            <person name="Wei W."/>
            <person name="Wang X."/>
            <person name="Wang C."/>
            <person name="Yang T."/>
            <person name="Huo Q."/>
            <person name="Li W."/>
            <person name="Guo W."/>
            <person name="Chen H."/>
            <person name="Zhou L."/>
            <person name="Ni X."/>
            <person name="Tian J."/>
            <person name="Zhou Y."/>
            <person name="Sheng Y."/>
            <person name="Liu T."/>
            <person name="Pan Y."/>
            <person name="Xia L."/>
            <person name="Li J."/>
            <person name="Zhao F."/>
            <person name="Cao W."/>
        </authorList>
    </citation>
    <scope>NUCLEOTIDE SEQUENCE</scope>
    <source>
        <strain evidence="1">Dsil-2018</strain>
    </source>
</reference>
<comment type="caution">
    <text evidence="1">The sequence shown here is derived from an EMBL/GenBank/DDBJ whole genome shotgun (WGS) entry which is preliminary data.</text>
</comment>
<evidence type="ECO:0000313" key="1">
    <source>
        <dbReference type="EMBL" id="KAH7966962.1"/>
    </source>
</evidence>
<dbReference type="Proteomes" id="UP000821865">
    <property type="component" value="Chromosome 2"/>
</dbReference>
<evidence type="ECO:0000313" key="2">
    <source>
        <dbReference type="Proteomes" id="UP000821865"/>
    </source>
</evidence>
<proteinExistence type="predicted"/>
<sequence length="136" mass="14998">MAHGFNGTVPVLESSATERTSSPIATTDAIPWQDLEPWTFRNWQEGKQGSSAGHAAGETTVWQWNYRGYKNKHGSLIQYIATSTRPPEIIALQETNTHVRLPGYVTYGADTGDSLHTLPSTFPHSHRSLCHPTPAL</sequence>
<gene>
    <name evidence="1" type="ORF">HPB49_020912</name>
</gene>
<name>A0ACB8DFQ6_DERSI</name>
<protein>
    <submittedName>
        <fullName evidence="1">Uncharacterized protein</fullName>
    </submittedName>
</protein>
<keyword evidence="2" id="KW-1185">Reference proteome</keyword>